<reference evidence="1" key="1">
    <citation type="journal article" date="2023" name="G3 (Bethesda)">
        <title>A reference genome for the long-term kleptoplast-retaining sea slug Elysia crispata morphotype clarki.</title>
        <authorList>
            <person name="Eastman K.E."/>
            <person name="Pendleton A.L."/>
            <person name="Shaikh M.A."/>
            <person name="Suttiyut T."/>
            <person name="Ogas R."/>
            <person name="Tomko P."/>
            <person name="Gavelis G."/>
            <person name="Widhalm J.R."/>
            <person name="Wisecaver J.H."/>
        </authorList>
    </citation>
    <scope>NUCLEOTIDE SEQUENCE</scope>
    <source>
        <strain evidence="1">ECLA1</strain>
    </source>
</reference>
<sequence length="73" mass="7798">MCQLLGTGRPHRDQTKLVPVDHWLSGVSGLDGSEGLLMARLGSSATLSAVRGTPLVHGYTAYLLALGFCKRLF</sequence>
<gene>
    <name evidence="1" type="ORF">RRG08_019797</name>
</gene>
<keyword evidence="2" id="KW-1185">Reference proteome</keyword>
<proteinExistence type="predicted"/>
<dbReference type="Proteomes" id="UP001283361">
    <property type="component" value="Unassembled WGS sequence"/>
</dbReference>
<accession>A0AAE1E5R9</accession>
<dbReference type="AlphaFoldDB" id="A0AAE1E5R9"/>
<protein>
    <submittedName>
        <fullName evidence="1">Uncharacterized protein</fullName>
    </submittedName>
</protein>
<dbReference type="EMBL" id="JAWDGP010001084">
    <property type="protein sequence ID" value="KAK3795032.1"/>
    <property type="molecule type" value="Genomic_DNA"/>
</dbReference>
<comment type="caution">
    <text evidence="1">The sequence shown here is derived from an EMBL/GenBank/DDBJ whole genome shotgun (WGS) entry which is preliminary data.</text>
</comment>
<name>A0AAE1E5R9_9GAST</name>
<evidence type="ECO:0000313" key="2">
    <source>
        <dbReference type="Proteomes" id="UP001283361"/>
    </source>
</evidence>
<organism evidence="1 2">
    <name type="scientific">Elysia crispata</name>
    <name type="common">lettuce slug</name>
    <dbReference type="NCBI Taxonomy" id="231223"/>
    <lineage>
        <taxon>Eukaryota</taxon>
        <taxon>Metazoa</taxon>
        <taxon>Spiralia</taxon>
        <taxon>Lophotrochozoa</taxon>
        <taxon>Mollusca</taxon>
        <taxon>Gastropoda</taxon>
        <taxon>Heterobranchia</taxon>
        <taxon>Euthyneura</taxon>
        <taxon>Panpulmonata</taxon>
        <taxon>Sacoglossa</taxon>
        <taxon>Placobranchoidea</taxon>
        <taxon>Plakobranchidae</taxon>
        <taxon>Elysia</taxon>
    </lineage>
</organism>
<evidence type="ECO:0000313" key="1">
    <source>
        <dbReference type="EMBL" id="KAK3795032.1"/>
    </source>
</evidence>